<name>A0ABR0T9K2_AURPU</name>
<dbReference type="Proteomes" id="UP001341245">
    <property type="component" value="Unassembled WGS sequence"/>
</dbReference>
<reference evidence="3 4" key="1">
    <citation type="submission" date="2023-11" db="EMBL/GenBank/DDBJ databases">
        <title>Draft genome sequence and annotation of the polyextremotolerant black yeast-like fungus Aureobasidium pullulans NRRL 62042.</title>
        <authorList>
            <person name="Dielentheis-Frenken M.R.E."/>
            <person name="Wibberg D."/>
            <person name="Blank L.M."/>
            <person name="Tiso T."/>
        </authorList>
    </citation>
    <scope>NUCLEOTIDE SEQUENCE [LARGE SCALE GENOMIC DNA]</scope>
    <source>
        <strain evidence="3 4">NRRL 62042</strain>
    </source>
</reference>
<feature type="chain" id="PRO_5045363251" description="Apple domain-containing protein" evidence="2">
    <location>
        <begin position="19"/>
        <end position="581"/>
    </location>
</feature>
<keyword evidence="2" id="KW-0732">Signal</keyword>
<feature type="signal peptide" evidence="2">
    <location>
        <begin position="1"/>
        <end position="18"/>
    </location>
</feature>
<keyword evidence="4" id="KW-1185">Reference proteome</keyword>
<evidence type="ECO:0000313" key="3">
    <source>
        <dbReference type="EMBL" id="KAK6000987.1"/>
    </source>
</evidence>
<gene>
    <name evidence="3" type="ORF">QM012_003070</name>
</gene>
<evidence type="ECO:0000256" key="1">
    <source>
        <dbReference type="SAM" id="MobiDB-lite"/>
    </source>
</evidence>
<protein>
    <recommendedName>
        <fullName evidence="5">Apple domain-containing protein</fullName>
    </recommendedName>
</protein>
<sequence length="581" mass="58200">MAAKFAVSLMALLGAVSAQTGYTNSSSIATTTSSSASATFSNGAMVTAAGVVYTIMDDTTYSDVTPLQLSRKRQASSGIGSCLNTCSDNAQCAGASYSDDTMRCSYYSSINQDSEASSPGTDFAIVESRPMASSSANSTTSATGSATAPGVSGSSNSTRSATSSRPAGITGGAGNSTSSRPTGSASRTSSSTGSSTPVPSSPSTIITIRGVSFLLEIDINYSGITIDFTILSKRAGQSLDDCLNTCAANSNCAGTSFEESTGTCTFFTSIDSGSRTPTNGVDFATVLSRANANNGSGSGNNGTSGAGNSTSPATNATAESFICPKLNGGVLVSNLEITFAISCSEFLIGTTFDLLSTVSTKRQAVENGLPQTLSNCVDLCSLSAECVGTTFSEATGCSYYSDVRYATPMDGFDSAVKVQDNSGNGVTTTTVIAGQTVTTTVAAGTTTQYVGAASTATVYVTSVSTVTSYVGGATGLPSGATVTQIVPVSTITYNPSVSTITLPQNYAGQTVTVTQGAGAAAPTVTESVTVTVDQNGNVVGESTNVAGAAGGAGSYPTVTVHDLYCPTSTAPSVVWTTVFVR</sequence>
<feature type="compositionally biased region" description="Low complexity" evidence="1">
    <location>
        <begin position="176"/>
        <end position="202"/>
    </location>
</feature>
<feature type="region of interest" description="Disordered" evidence="1">
    <location>
        <begin position="130"/>
        <end position="202"/>
    </location>
</feature>
<proteinExistence type="predicted"/>
<comment type="caution">
    <text evidence="3">The sequence shown here is derived from an EMBL/GenBank/DDBJ whole genome shotgun (WGS) entry which is preliminary data.</text>
</comment>
<evidence type="ECO:0008006" key="5">
    <source>
        <dbReference type="Google" id="ProtNLM"/>
    </source>
</evidence>
<feature type="compositionally biased region" description="Low complexity" evidence="1">
    <location>
        <begin position="132"/>
        <end position="168"/>
    </location>
</feature>
<organism evidence="3 4">
    <name type="scientific">Aureobasidium pullulans</name>
    <name type="common">Black yeast</name>
    <name type="synonym">Pullularia pullulans</name>
    <dbReference type="NCBI Taxonomy" id="5580"/>
    <lineage>
        <taxon>Eukaryota</taxon>
        <taxon>Fungi</taxon>
        <taxon>Dikarya</taxon>
        <taxon>Ascomycota</taxon>
        <taxon>Pezizomycotina</taxon>
        <taxon>Dothideomycetes</taxon>
        <taxon>Dothideomycetidae</taxon>
        <taxon>Dothideales</taxon>
        <taxon>Saccotheciaceae</taxon>
        <taxon>Aureobasidium</taxon>
    </lineage>
</organism>
<dbReference type="EMBL" id="JASGXD010000015">
    <property type="protein sequence ID" value="KAK6000987.1"/>
    <property type="molecule type" value="Genomic_DNA"/>
</dbReference>
<evidence type="ECO:0000256" key="2">
    <source>
        <dbReference type="SAM" id="SignalP"/>
    </source>
</evidence>
<evidence type="ECO:0000313" key="4">
    <source>
        <dbReference type="Proteomes" id="UP001341245"/>
    </source>
</evidence>
<accession>A0ABR0T9K2</accession>